<sequence length="99" mass="11446">MAAAGPSNILARRVNNDLIYFNGKTSLPKYMKFFFLQQIVETFRFINTMRKEVQTAKNYITRLNALIAEIKDIGDAYDVFDTLMCLRDDIQDENTKQVG</sequence>
<evidence type="ECO:0000313" key="1">
    <source>
        <dbReference type="EMBL" id="GEZ71867.1"/>
    </source>
</evidence>
<comment type="caution">
    <text evidence="1">The sequence shown here is derived from an EMBL/GenBank/DDBJ whole genome shotgun (WGS) entry which is preliminary data.</text>
</comment>
<accession>A0A699INJ6</accession>
<proteinExistence type="predicted"/>
<dbReference type="EMBL" id="BKCJ010314273">
    <property type="protein sequence ID" value="GEZ71867.1"/>
    <property type="molecule type" value="Genomic_DNA"/>
</dbReference>
<dbReference type="AlphaFoldDB" id="A0A699INJ6"/>
<reference evidence="1" key="1">
    <citation type="journal article" date="2019" name="Sci. Rep.">
        <title>Draft genome of Tanacetum cinerariifolium, the natural source of mosquito coil.</title>
        <authorList>
            <person name="Yamashiro T."/>
            <person name="Shiraishi A."/>
            <person name="Satake H."/>
            <person name="Nakayama K."/>
        </authorList>
    </citation>
    <scope>NUCLEOTIDE SEQUENCE</scope>
</reference>
<protein>
    <submittedName>
        <fullName evidence="1">Uncharacterized protein</fullName>
    </submittedName>
</protein>
<organism evidence="1">
    <name type="scientific">Tanacetum cinerariifolium</name>
    <name type="common">Dalmatian daisy</name>
    <name type="synonym">Chrysanthemum cinerariifolium</name>
    <dbReference type="NCBI Taxonomy" id="118510"/>
    <lineage>
        <taxon>Eukaryota</taxon>
        <taxon>Viridiplantae</taxon>
        <taxon>Streptophyta</taxon>
        <taxon>Embryophyta</taxon>
        <taxon>Tracheophyta</taxon>
        <taxon>Spermatophyta</taxon>
        <taxon>Magnoliopsida</taxon>
        <taxon>eudicotyledons</taxon>
        <taxon>Gunneridae</taxon>
        <taxon>Pentapetalae</taxon>
        <taxon>asterids</taxon>
        <taxon>campanulids</taxon>
        <taxon>Asterales</taxon>
        <taxon>Asteraceae</taxon>
        <taxon>Asteroideae</taxon>
        <taxon>Anthemideae</taxon>
        <taxon>Anthemidinae</taxon>
        <taxon>Tanacetum</taxon>
    </lineage>
</organism>
<gene>
    <name evidence="1" type="ORF">Tci_543840</name>
</gene>
<name>A0A699INJ6_TANCI</name>